<dbReference type="Proteomes" id="UP000006048">
    <property type="component" value="Chromosome"/>
</dbReference>
<gene>
    <name evidence="3" type="ordered locus">Turpa_3268</name>
</gene>
<evidence type="ECO:0000256" key="1">
    <source>
        <dbReference type="SAM" id="Phobius"/>
    </source>
</evidence>
<dbReference type="PANTHER" id="PTHR33371">
    <property type="entry name" value="INTERMEMBRANE PHOSPHOLIPID TRANSPORT SYSTEM BINDING PROTEIN MLAD-RELATED"/>
    <property type="match status" value="1"/>
</dbReference>
<dbReference type="InterPro" id="IPR030970">
    <property type="entry name" value="ABC_MlaD"/>
</dbReference>
<dbReference type="GO" id="GO:0005543">
    <property type="term" value="F:phospholipid binding"/>
    <property type="evidence" value="ECO:0007669"/>
    <property type="project" value="TreeGrafter"/>
</dbReference>
<dbReference type="InterPro" id="IPR003399">
    <property type="entry name" value="Mce/MlaD"/>
</dbReference>
<dbReference type="KEGG" id="tpx:Turpa_3268"/>
<protein>
    <submittedName>
        <fullName evidence="3">Mammalian cell entry related domain protein</fullName>
    </submittedName>
</protein>
<dbReference type="Pfam" id="PF02470">
    <property type="entry name" value="MlaD"/>
    <property type="match status" value="1"/>
</dbReference>
<name>I4B9F0_TURPD</name>
<dbReference type="GO" id="GO:0005548">
    <property type="term" value="F:phospholipid transporter activity"/>
    <property type="evidence" value="ECO:0007669"/>
    <property type="project" value="TreeGrafter"/>
</dbReference>
<accession>I4B9F0</accession>
<feature type="domain" description="Mce/MlaD" evidence="2">
    <location>
        <begin position="37"/>
        <end position="111"/>
    </location>
</feature>
<dbReference type="RefSeq" id="WP_014804407.1">
    <property type="nucleotide sequence ID" value="NC_018020.1"/>
</dbReference>
<feature type="transmembrane region" description="Helical" evidence="1">
    <location>
        <begin position="6"/>
        <end position="29"/>
    </location>
</feature>
<evidence type="ECO:0000313" key="4">
    <source>
        <dbReference type="Proteomes" id="UP000006048"/>
    </source>
</evidence>
<dbReference type="InterPro" id="IPR052336">
    <property type="entry name" value="MlaD_Phospholipid_Transporter"/>
</dbReference>
<dbReference type="OrthoDB" id="9788420at2"/>
<dbReference type="STRING" id="869212.Turpa_3268"/>
<keyword evidence="1" id="KW-0812">Transmembrane</keyword>
<evidence type="ECO:0000259" key="2">
    <source>
        <dbReference type="Pfam" id="PF02470"/>
    </source>
</evidence>
<keyword evidence="4" id="KW-1185">Reference proteome</keyword>
<dbReference type="AlphaFoldDB" id="I4B9F0"/>
<keyword evidence="1" id="KW-0472">Membrane</keyword>
<sequence>MKRTEFYTGLFLAFGLFCFAYVALSIGGLRIFGDSRYVLYADFQSTSGLKPGATVEIAGVQIGNATDIVLKENRARLVLRIDKHVGIPADSIAAIRTRGLIGEKFVKITPGADDAVLTNGQEISETESVVDLEEMIGKFIYDKK</sequence>
<organism evidence="3 4">
    <name type="scientific">Turneriella parva (strain ATCC BAA-1111 / DSM 21527 / NCTC 11395 / H)</name>
    <name type="common">Leptospira parva</name>
    <dbReference type="NCBI Taxonomy" id="869212"/>
    <lineage>
        <taxon>Bacteria</taxon>
        <taxon>Pseudomonadati</taxon>
        <taxon>Spirochaetota</taxon>
        <taxon>Spirochaetia</taxon>
        <taxon>Leptospirales</taxon>
        <taxon>Leptospiraceae</taxon>
        <taxon>Turneriella</taxon>
    </lineage>
</organism>
<keyword evidence="1" id="KW-1133">Transmembrane helix</keyword>
<proteinExistence type="predicted"/>
<dbReference type="HOGENOM" id="CLU_107027_1_1_12"/>
<dbReference type="NCBIfam" id="TIGR04430">
    <property type="entry name" value="OM_asym_MlaD"/>
    <property type="match status" value="1"/>
</dbReference>
<evidence type="ECO:0000313" key="3">
    <source>
        <dbReference type="EMBL" id="AFM13907.1"/>
    </source>
</evidence>
<dbReference type="EMBL" id="CP002959">
    <property type="protein sequence ID" value="AFM13907.1"/>
    <property type="molecule type" value="Genomic_DNA"/>
</dbReference>
<reference evidence="3 4" key="1">
    <citation type="submission" date="2012-06" db="EMBL/GenBank/DDBJ databases">
        <title>The complete chromosome of genome of Turneriella parva DSM 21527.</title>
        <authorList>
            <consortium name="US DOE Joint Genome Institute (JGI-PGF)"/>
            <person name="Lucas S."/>
            <person name="Han J."/>
            <person name="Lapidus A."/>
            <person name="Bruce D."/>
            <person name="Goodwin L."/>
            <person name="Pitluck S."/>
            <person name="Peters L."/>
            <person name="Kyrpides N."/>
            <person name="Mavromatis K."/>
            <person name="Ivanova N."/>
            <person name="Mikhailova N."/>
            <person name="Chertkov O."/>
            <person name="Detter J.C."/>
            <person name="Tapia R."/>
            <person name="Han C."/>
            <person name="Land M."/>
            <person name="Hauser L."/>
            <person name="Markowitz V."/>
            <person name="Cheng J.-F."/>
            <person name="Hugenholtz P."/>
            <person name="Woyke T."/>
            <person name="Wu D."/>
            <person name="Gronow S."/>
            <person name="Wellnitz S."/>
            <person name="Brambilla E."/>
            <person name="Klenk H.-P."/>
            <person name="Eisen J.A."/>
        </authorList>
    </citation>
    <scope>NUCLEOTIDE SEQUENCE [LARGE SCALE GENOMIC DNA]</scope>
    <source>
        <strain evidence="4">ATCC BAA-1111 / DSM 21527 / NCTC 11395 / H</strain>
    </source>
</reference>
<dbReference type="PANTHER" id="PTHR33371:SF4">
    <property type="entry name" value="INTERMEMBRANE PHOSPHOLIPID TRANSPORT SYSTEM BINDING PROTEIN MLAD"/>
    <property type="match status" value="1"/>
</dbReference>